<sequence>MENNERLITACIKDENDNLTAKSCFFNTIDELTKEIDDHINELKLQNTEIYIDDYNEIFSEDEKKILADKGYHLDTL</sequence>
<proteinExistence type="predicted"/>
<dbReference type="RefSeq" id="WP_184164665.1">
    <property type="nucleotide sequence ID" value="NZ_JACHLC010000003.1"/>
</dbReference>
<evidence type="ECO:0000313" key="1">
    <source>
        <dbReference type="EMBL" id="MBB6371715.1"/>
    </source>
</evidence>
<protein>
    <submittedName>
        <fullName evidence="1">Uncharacterized protein</fullName>
    </submittedName>
</protein>
<reference evidence="1 2" key="1">
    <citation type="submission" date="2020-08" db="EMBL/GenBank/DDBJ databases">
        <title>Functional genomics of gut bacteria from endangered species of beetles.</title>
        <authorList>
            <person name="Carlos-Shanley C."/>
        </authorList>
    </citation>
    <scope>NUCLEOTIDE SEQUENCE [LARGE SCALE GENOMIC DNA]</scope>
    <source>
        <strain evidence="1 2">S00136</strain>
    </source>
</reference>
<comment type="caution">
    <text evidence="1">The sequence shown here is derived from an EMBL/GenBank/DDBJ whole genome shotgun (WGS) entry which is preliminary data.</text>
</comment>
<evidence type="ECO:0000313" key="2">
    <source>
        <dbReference type="Proteomes" id="UP000589738"/>
    </source>
</evidence>
<organism evidence="1 2">
    <name type="scientific">Chryseobacterium shigense</name>
    <dbReference type="NCBI Taxonomy" id="297244"/>
    <lineage>
        <taxon>Bacteria</taxon>
        <taxon>Pseudomonadati</taxon>
        <taxon>Bacteroidota</taxon>
        <taxon>Flavobacteriia</taxon>
        <taxon>Flavobacteriales</taxon>
        <taxon>Weeksellaceae</taxon>
        <taxon>Chryseobacterium group</taxon>
        <taxon>Chryseobacterium</taxon>
    </lineage>
</organism>
<dbReference type="Proteomes" id="UP000589738">
    <property type="component" value="Unassembled WGS sequence"/>
</dbReference>
<dbReference type="AlphaFoldDB" id="A0A841NLR0"/>
<accession>A0A841NLR0</accession>
<gene>
    <name evidence="1" type="ORF">HNP36_002800</name>
</gene>
<keyword evidence="2" id="KW-1185">Reference proteome</keyword>
<name>A0A841NLR0_9FLAO</name>
<dbReference type="EMBL" id="JACHLC010000003">
    <property type="protein sequence ID" value="MBB6371715.1"/>
    <property type="molecule type" value="Genomic_DNA"/>
</dbReference>